<dbReference type="InterPro" id="IPR011008">
    <property type="entry name" value="Dimeric_a/b-barrel"/>
</dbReference>
<organism evidence="2 3">
    <name type="scientific">Streptomyces hainanensis</name>
    <dbReference type="NCBI Taxonomy" id="402648"/>
    <lineage>
        <taxon>Bacteria</taxon>
        <taxon>Bacillati</taxon>
        <taxon>Actinomycetota</taxon>
        <taxon>Actinomycetes</taxon>
        <taxon>Kitasatosporales</taxon>
        <taxon>Streptomycetaceae</taxon>
        <taxon>Streptomyces</taxon>
    </lineage>
</organism>
<dbReference type="SUPFAM" id="SSF54909">
    <property type="entry name" value="Dimeric alpha+beta barrel"/>
    <property type="match status" value="2"/>
</dbReference>
<dbReference type="EMBL" id="SMKI01000389">
    <property type="protein sequence ID" value="TDC68163.1"/>
    <property type="molecule type" value="Genomic_DNA"/>
</dbReference>
<evidence type="ECO:0000313" key="2">
    <source>
        <dbReference type="EMBL" id="TDC68163.1"/>
    </source>
</evidence>
<dbReference type="PROSITE" id="PS51725">
    <property type="entry name" value="ABM"/>
    <property type="match status" value="1"/>
</dbReference>
<reference evidence="2 3" key="1">
    <citation type="submission" date="2019-03" db="EMBL/GenBank/DDBJ databases">
        <title>Draft genome sequences of novel Actinobacteria.</title>
        <authorList>
            <person name="Sahin N."/>
            <person name="Ay H."/>
            <person name="Saygin H."/>
        </authorList>
    </citation>
    <scope>NUCLEOTIDE SEQUENCE [LARGE SCALE GENOMIC DNA]</scope>
    <source>
        <strain evidence="2 3">DSM 41900</strain>
    </source>
</reference>
<name>A0A4R4T194_9ACTN</name>
<dbReference type="GO" id="GO:0004497">
    <property type="term" value="F:monooxygenase activity"/>
    <property type="evidence" value="ECO:0007669"/>
    <property type="project" value="UniProtKB-KW"/>
</dbReference>
<feature type="domain" description="ABM" evidence="1">
    <location>
        <begin position="124"/>
        <end position="214"/>
    </location>
</feature>
<dbReference type="Gene3D" id="3.30.70.100">
    <property type="match status" value="2"/>
</dbReference>
<protein>
    <submittedName>
        <fullName evidence="2">Antibiotic biosynthesis monooxygenase</fullName>
    </submittedName>
</protein>
<keyword evidence="2" id="KW-0560">Oxidoreductase</keyword>
<gene>
    <name evidence="2" type="ORF">E1283_27800</name>
</gene>
<dbReference type="Proteomes" id="UP000295345">
    <property type="component" value="Unassembled WGS sequence"/>
</dbReference>
<dbReference type="InterPro" id="IPR007138">
    <property type="entry name" value="ABM_dom"/>
</dbReference>
<comment type="caution">
    <text evidence="2">The sequence shown here is derived from an EMBL/GenBank/DDBJ whole genome shotgun (WGS) entry which is preliminary data.</text>
</comment>
<dbReference type="OrthoDB" id="1494517at2"/>
<dbReference type="AlphaFoldDB" id="A0A4R4T194"/>
<dbReference type="Pfam" id="PF03992">
    <property type="entry name" value="ABM"/>
    <property type="match status" value="1"/>
</dbReference>
<accession>A0A4R4T194</accession>
<sequence length="232" mass="26036">MAFLSVDDGHLNILNWFGTDTPYRHERLVEAMREIIDNAAEFPGWVSSSLHSGQDVPGTANLIQMRTRDAIESRYKREKMQNETMPAFFQLTTWFRSIKTEVVFTQTHPDQGGVVEVSPDRGDFTVLTLFAADPENQAALIENLAQPDEWLKTVPGFRSHSILRGIDGTHVAMYAQWESKEAYDAFHVLPESERPAETRERRAIGASLVNSHEPHQYTVAHSRSAAGAGGAR</sequence>
<dbReference type="RefSeq" id="WP_132820917.1">
    <property type="nucleotide sequence ID" value="NZ_SMKI01000389.1"/>
</dbReference>
<proteinExistence type="predicted"/>
<keyword evidence="3" id="KW-1185">Reference proteome</keyword>
<evidence type="ECO:0000259" key="1">
    <source>
        <dbReference type="PROSITE" id="PS51725"/>
    </source>
</evidence>
<keyword evidence="2" id="KW-0503">Monooxygenase</keyword>
<evidence type="ECO:0000313" key="3">
    <source>
        <dbReference type="Proteomes" id="UP000295345"/>
    </source>
</evidence>